<dbReference type="Gene3D" id="3.40.50.720">
    <property type="entry name" value="NAD(P)-binding Rossmann-like Domain"/>
    <property type="match status" value="2"/>
</dbReference>
<dbReference type="Pfam" id="PF02719">
    <property type="entry name" value="Polysacc_synt_2"/>
    <property type="match status" value="1"/>
</dbReference>
<evidence type="ECO:0000256" key="3">
    <source>
        <dbReference type="SAM" id="Phobius"/>
    </source>
</evidence>
<dbReference type="InterPro" id="IPR036291">
    <property type="entry name" value="NAD(P)-bd_dom_sf"/>
</dbReference>
<evidence type="ECO:0000256" key="2">
    <source>
        <dbReference type="SAM" id="MobiDB-lite"/>
    </source>
</evidence>
<gene>
    <name evidence="5" type="ORF">HBJ55_03005</name>
</gene>
<keyword evidence="6" id="KW-1185">Reference proteome</keyword>
<dbReference type="SUPFAM" id="SSF53335">
    <property type="entry name" value="S-adenosyl-L-methionine-dependent methyltransferases"/>
    <property type="match status" value="1"/>
</dbReference>
<proteinExistence type="inferred from homology"/>
<dbReference type="InterPro" id="IPR003869">
    <property type="entry name" value="Polysac_CapD-like"/>
</dbReference>
<organism evidence="5 6">
    <name type="scientific">Billgrantia bachuensis</name>
    <dbReference type="NCBI Taxonomy" id="2717286"/>
    <lineage>
        <taxon>Bacteria</taxon>
        <taxon>Pseudomonadati</taxon>
        <taxon>Pseudomonadota</taxon>
        <taxon>Gammaproteobacteria</taxon>
        <taxon>Oceanospirillales</taxon>
        <taxon>Halomonadaceae</taxon>
        <taxon>Billgrantia</taxon>
    </lineage>
</organism>
<protein>
    <submittedName>
        <fullName evidence="5">Polysaccharide biosynthesis protein</fullName>
    </submittedName>
</protein>
<feature type="region of interest" description="Disordered" evidence="2">
    <location>
        <begin position="633"/>
        <end position="670"/>
    </location>
</feature>
<keyword evidence="3" id="KW-1133">Transmembrane helix</keyword>
<comment type="similarity">
    <text evidence="1">Belongs to the polysaccharide synthase family.</text>
</comment>
<reference evidence="5 6" key="1">
    <citation type="submission" date="2020-03" db="EMBL/GenBank/DDBJ databases">
        <title>Identification of Halomonas strains.</title>
        <authorList>
            <person name="Xiao Z."/>
            <person name="Dong F."/>
            <person name="Wang Z."/>
            <person name="Zhao J.-Y."/>
        </authorList>
    </citation>
    <scope>NUCLEOTIDE SEQUENCE [LARGE SCALE GENOMIC DNA]</scope>
    <source>
        <strain evidence="5 6">DX6</strain>
    </source>
</reference>
<comment type="caution">
    <text evidence="5">The sequence shown here is derived from an EMBL/GenBank/DDBJ whole genome shotgun (WGS) entry which is preliminary data.</text>
</comment>
<accession>A0ABX0PN87</accession>
<feature type="transmembrane region" description="Helical" evidence="3">
    <location>
        <begin position="85"/>
        <end position="107"/>
    </location>
</feature>
<dbReference type="InterPro" id="IPR051203">
    <property type="entry name" value="Polysaccharide_Synthase-Rel"/>
</dbReference>
<dbReference type="CDD" id="cd05237">
    <property type="entry name" value="UDP_invert_4-6DH_SDR_e"/>
    <property type="match status" value="1"/>
</dbReference>
<dbReference type="PANTHER" id="PTHR43318">
    <property type="entry name" value="UDP-N-ACETYLGLUCOSAMINE 4,6-DEHYDRATASE"/>
    <property type="match status" value="1"/>
</dbReference>
<dbReference type="SUPFAM" id="SSF51735">
    <property type="entry name" value="NAD(P)-binding Rossmann-fold domains"/>
    <property type="match status" value="1"/>
</dbReference>
<dbReference type="EMBL" id="JAAQTO010000006">
    <property type="protein sequence ID" value="NIC04394.1"/>
    <property type="molecule type" value="Genomic_DNA"/>
</dbReference>
<evidence type="ECO:0000313" key="6">
    <source>
        <dbReference type="Proteomes" id="UP001318321"/>
    </source>
</evidence>
<feature type="transmembrane region" description="Helical" evidence="3">
    <location>
        <begin position="20"/>
        <end position="38"/>
    </location>
</feature>
<sequence length="670" mass="74682">MILYRLFRLPRHYKRMIQLFIDAILLTLSFIAAIWLRLENLEPLLAPDAWGMWLIVLPISLAIFARLGFYRAVIRYLSVKAMKTLLIGISASAALLVIISSLSAISLPRSACLIYPMLALLSLGGVRYLLRSLNMHSMIRYKARVIVYGAGAAGSQLVNTLRQGTEYAPVAFVDDWRGMHGTFVEGLQVYHPKMLPRLLKHYGAERILLAMPSAPRSRRREILRTLKPLSVPVQTLPSMEEMIAGHARLNEIRDVTVEDLLGRDPVPPNQELLDANVRGKVVMVTGAGGSIGSELCHQLLQQGPRELLLYELCEFALYTIERTLRQRMQEQELKVSVRALLGSVQDRQRLDTVMRTFGVETIYHAAAYKHVPMVEHNVTQGILNNVFGTLATTQAAVACKVETFVLVSTDKAVRPTNVMGTTKRIAELICQALADHQSHTRFCMVRFGNVLGSSGSVVPLFREQIARGGPITVTHPEVTRYFMTIPEAAQLVIQAGAMGSGGDVFVLDMGKPVRIADLAAEMIRLSGLEVLSEENPEGDIEIRHTGLRPGEKLYEELLIGENEAPTAHPRIRTAREYYWPWSRMEAYLGQLLQAVEYLQHERIRELLMAAPTGYVPRDGIVDLVWLGRSPAPSRQRSLDLPMETGSRPAQMPDSREAAPTAFISSPSMKG</sequence>
<evidence type="ECO:0000259" key="4">
    <source>
        <dbReference type="Pfam" id="PF02719"/>
    </source>
</evidence>
<dbReference type="Proteomes" id="UP001318321">
    <property type="component" value="Unassembled WGS sequence"/>
</dbReference>
<evidence type="ECO:0000313" key="5">
    <source>
        <dbReference type="EMBL" id="NIC04394.1"/>
    </source>
</evidence>
<evidence type="ECO:0000256" key="1">
    <source>
        <dbReference type="ARBA" id="ARBA00007430"/>
    </source>
</evidence>
<keyword evidence="3" id="KW-0472">Membrane</keyword>
<name>A0ABX0PN87_9GAMM</name>
<dbReference type="PANTHER" id="PTHR43318:SF1">
    <property type="entry name" value="POLYSACCHARIDE BIOSYNTHESIS PROTEIN EPSC-RELATED"/>
    <property type="match status" value="1"/>
</dbReference>
<feature type="domain" description="Polysaccharide biosynthesis protein CapD-like" evidence="4">
    <location>
        <begin position="282"/>
        <end position="574"/>
    </location>
</feature>
<dbReference type="InterPro" id="IPR029063">
    <property type="entry name" value="SAM-dependent_MTases_sf"/>
</dbReference>
<keyword evidence="3" id="KW-0812">Transmembrane</keyword>
<feature type="transmembrane region" description="Helical" evidence="3">
    <location>
        <begin position="50"/>
        <end position="73"/>
    </location>
</feature>